<evidence type="ECO:0000256" key="1">
    <source>
        <dbReference type="ARBA" id="ARBA00001163"/>
    </source>
</evidence>
<dbReference type="OrthoDB" id="5243781at2"/>
<name>A0A1I5KG60_9PSEU</name>
<dbReference type="EC" id="4.1.1.97" evidence="3"/>
<dbReference type="SUPFAM" id="SSF158694">
    <property type="entry name" value="UraD-Like"/>
    <property type="match status" value="1"/>
</dbReference>
<evidence type="ECO:0000259" key="7">
    <source>
        <dbReference type="Pfam" id="PF09349"/>
    </source>
</evidence>
<dbReference type="GO" id="GO:0006144">
    <property type="term" value="P:purine nucleobase metabolic process"/>
    <property type="evidence" value="ECO:0007669"/>
    <property type="project" value="UniProtKB-KW"/>
</dbReference>
<dbReference type="GO" id="GO:0019628">
    <property type="term" value="P:urate catabolic process"/>
    <property type="evidence" value="ECO:0007669"/>
    <property type="project" value="TreeGrafter"/>
</dbReference>
<keyword evidence="9" id="KW-1185">Reference proteome</keyword>
<dbReference type="InterPro" id="IPR036778">
    <property type="entry name" value="OHCU_decarboxylase_sf"/>
</dbReference>
<dbReference type="RefSeq" id="WP_092526298.1">
    <property type="nucleotide sequence ID" value="NZ_FOWW01000001.1"/>
</dbReference>
<sequence>MSPPTSNAQAELSLAEFNSAATDRVRGLLTECLAVPRWVDTVLAGRPYPDLDALLAAAEAAGPLRPAEVRGALDSHPRIGERVTGGWSRTEQSGVDDAAAESFRAANAEYERRFGHIYLVCASGRDGAELLADLRRRLANDPDAELAVAGRELMRIASLRLRKAVRP</sequence>
<reference evidence="9" key="1">
    <citation type="submission" date="2016-10" db="EMBL/GenBank/DDBJ databases">
        <authorList>
            <person name="Varghese N."/>
            <person name="Submissions S."/>
        </authorList>
    </citation>
    <scope>NUCLEOTIDE SEQUENCE [LARGE SCALE GENOMIC DNA]</scope>
    <source>
        <strain evidence="9">CGMCC 4.5579</strain>
    </source>
</reference>
<dbReference type="InterPro" id="IPR018020">
    <property type="entry name" value="OHCU_decarboxylase"/>
</dbReference>
<keyword evidence="4" id="KW-0659">Purine metabolism</keyword>
<organism evidence="8 9">
    <name type="scientific">Amycolatopsis arida</name>
    <dbReference type="NCBI Taxonomy" id="587909"/>
    <lineage>
        <taxon>Bacteria</taxon>
        <taxon>Bacillati</taxon>
        <taxon>Actinomycetota</taxon>
        <taxon>Actinomycetes</taxon>
        <taxon>Pseudonocardiales</taxon>
        <taxon>Pseudonocardiaceae</taxon>
        <taxon>Amycolatopsis</taxon>
    </lineage>
</organism>
<dbReference type="Proteomes" id="UP000198727">
    <property type="component" value="Unassembled WGS sequence"/>
</dbReference>
<evidence type="ECO:0000256" key="5">
    <source>
        <dbReference type="ARBA" id="ARBA00022793"/>
    </source>
</evidence>
<proteinExistence type="predicted"/>
<dbReference type="Gene3D" id="1.10.3330.10">
    <property type="entry name" value="Oxo-4-hydroxy-4-carboxy-5-ureidoimidazoline decarboxylase"/>
    <property type="match status" value="1"/>
</dbReference>
<evidence type="ECO:0000256" key="2">
    <source>
        <dbReference type="ARBA" id="ARBA00004754"/>
    </source>
</evidence>
<keyword evidence="6" id="KW-0456">Lyase</keyword>
<keyword evidence="5" id="KW-0210">Decarboxylase</keyword>
<dbReference type="Pfam" id="PF09349">
    <property type="entry name" value="OHCU_decarbox"/>
    <property type="match status" value="1"/>
</dbReference>
<evidence type="ECO:0000256" key="4">
    <source>
        <dbReference type="ARBA" id="ARBA00022631"/>
    </source>
</evidence>
<gene>
    <name evidence="8" type="ORF">SAMN05421810_101133</name>
</gene>
<dbReference type="GO" id="GO:0051997">
    <property type="term" value="F:2-oxo-4-hydroxy-4-carboxy-5-ureidoimidazoline decarboxylase activity"/>
    <property type="evidence" value="ECO:0007669"/>
    <property type="project" value="UniProtKB-EC"/>
</dbReference>
<dbReference type="EMBL" id="FOWW01000001">
    <property type="protein sequence ID" value="SFO83977.1"/>
    <property type="molecule type" value="Genomic_DNA"/>
</dbReference>
<evidence type="ECO:0000256" key="6">
    <source>
        <dbReference type="ARBA" id="ARBA00023239"/>
    </source>
</evidence>
<evidence type="ECO:0000313" key="8">
    <source>
        <dbReference type="EMBL" id="SFO83977.1"/>
    </source>
</evidence>
<comment type="catalytic activity">
    <reaction evidence="1">
        <text>5-hydroxy-2-oxo-4-ureido-2,5-dihydro-1H-imidazole-5-carboxylate + H(+) = (S)-allantoin + CO2</text>
        <dbReference type="Rhea" id="RHEA:26301"/>
        <dbReference type="ChEBI" id="CHEBI:15378"/>
        <dbReference type="ChEBI" id="CHEBI:15678"/>
        <dbReference type="ChEBI" id="CHEBI:16526"/>
        <dbReference type="ChEBI" id="CHEBI:58639"/>
        <dbReference type="EC" id="4.1.1.97"/>
    </reaction>
</comment>
<protein>
    <recommendedName>
        <fullName evidence="3">2-oxo-4-hydroxy-4-carboxy-5-ureidoimidazoline decarboxylase</fullName>
        <ecNumber evidence="3">4.1.1.97</ecNumber>
    </recommendedName>
</protein>
<dbReference type="STRING" id="587909.SAMN05421810_101133"/>
<dbReference type="PANTHER" id="PTHR43466">
    <property type="entry name" value="2-OXO-4-HYDROXY-4-CARBOXY-5-UREIDOIMIDAZOLINE DECARBOXYLASE-RELATED"/>
    <property type="match status" value="1"/>
</dbReference>
<dbReference type="PANTHER" id="PTHR43466:SF1">
    <property type="entry name" value="2-OXO-4-HYDROXY-4-CARBOXY-5-UREIDOIMIDAZOLINE DECARBOXYLASE-RELATED"/>
    <property type="match status" value="1"/>
</dbReference>
<evidence type="ECO:0000313" key="9">
    <source>
        <dbReference type="Proteomes" id="UP000198727"/>
    </source>
</evidence>
<evidence type="ECO:0000256" key="3">
    <source>
        <dbReference type="ARBA" id="ARBA00012257"/>
    </source>
</evidence>
<dbReference type="AlphaFoldDB" id="A0A1I5KG60"/>
<dbReference type="NCBIfam" id="NF010372">
    <property type="entry name" value="PRK13798.1"/>
    <property type="match status" value="1"/>
</dbReference>
<comment type="pathway">
    <text evidence="2">Purine metabolism; urate degradation; (S)-allantoin from urate: step 3/3.</text>
</comment>
<feature type="domain" description="Oxo-4-hydroxy-4-carboxy-5-ureidoimidazoline decarboxylase" evidence="7">
    <location>
        <begin position="18"/>
        <end position="162"/>
    </location>
</feature>
<accession>A0A1I5KG60</accession>